<reference evidence="2" key="1">
    <citation type="submission" date="2021-07" db="EMBL/GenBank/DDBJ databases">
        <authorList>
            <person name="Durling M."/>
        </authorList>
    </citation>
    <scope>NUCLEOTIDE SEQUENCE</scope>
</reference>
<dbReference type="AlphaFoldDB" id="A0A9N9KRN2"/>
<protein>
    <recommendedName>
        <fullName evidence="4">AA1-like domain-containing protein</fullName>
    </recommendedName>
</protein>
<dbReference type="EMBL" id="CAJVRL010000045">
    <property type="protein sequence ID" value="CAG8952254.1"/>
    <property type="molecule type" value="Genomic_DNA"/>
</dbReference>
<feature type="signal peptide" evidence="1">
    <location>
        <begin position="1"/>
        <end position="17"/>
    </location>
</feature>
<organism evidence="2 3">
    <name type="scientific">Hymenoscyphus fraxineus</name>
    <dbReference type="NCBI Taxonomy" id="746836"/>
    <lineage>
        <taxon>Eukaryota</taxon>
        <taxon>Fungi</taxon>
        <taxon>Dikarya</taxon>
        <taxon>Ascomycota</taxon>
        <taxon>Pezizomycotina</taxon>
        <taxon>Leotiomycetes</taxon>
        <taxon>Helotiales</taxon>
        <taxon>Helotiaceae</taxon>
        <taxon>Hymenoscyphus</taxon>
    </lineage>
</organism>
<evidence type="ECO:0008006" key="4">
    <source>
        <dbReference type="Google" id="ProtNLM"/>
    </source>
</evidence>
<feature type="chain" id="PRO_5040445094" description="AA1-like domain-containing protein" evidence="1">
    <location>
        <begin position="18"/>
        <end position="165"/>
    </location>
</feature>
<comment type="caution">
    <text evidence="2">The sequence shown here is derived from an EMBL/GenBank/DDBJ whole genome shotgun (WGS) entry which is preliminary data.</text>
</comment>
<dbReference type="OrthoDB" id="10441682at2759"/>
<sequence>MLFNILAISALLSAASATPVVARQAFPPLGPLYTWKVDKMIIRNDNVVGYNFDISGPSINATADSPEIPSFSASCIDAGGVNGGSAPCMIQDFLEERGTRNVSAELLKPENLAGGFAIQVTYQFVDRKDPKLAWNYTGISREDVSKIESFEIPTLSFTTVHLDLP</sequence>
<dbReference type="Proteomes" id="UP000696280">
    <property type="component" value="Unassembled WGS sequence"/>
</dbReference>
<evidence type="ECO:0000256" key="1">
    <source>
        <dbReference type="SAM" id="SignalP"/>
    </source>
</evidence>
<keyword evidence="3" id="KW-1185">Reference proteome</keyword>
<proteinExistence type="predicted"/>
<evidence type="ECO:0000313" key="3">
    <source>
        <dbReference type="Proteomes" id="UP000696280"/>
    </source>
</evidence>
<gene>
    <name evidence="2" type="ORF">HYFRA_00000994</name>
</gene>
<name>A0A9N9KRN2_9HELO</name>
<accession>A0A9N9KRN2</accession>
<evidence type="ECO:0000313" key="2">
    <source>
        <dbReference type="EMBL" id="CAG8952254.1"/>
    </source>
</evidence>
<keyword evidence="1" id="KW-0732">Signal</keyword>